<feature type="binding site" evidence="19">
    <location>
        <position position="158"/>
    </location>
    <ligand>
        <name>ATP</name>
        <dbReference type="ChEBI" id="CHEBI:30616"/>
    </ligand>
</feature>
<comment type="subcellular location">
    <subcellularLocation>
        <location evidence="1">Membrane</location>
        <topology evidence="1">Single-pass type I membrane protein</topology>
    </subcellularLocation>
</comment>
<dbReference type="InterPro" id="IPR000477">
    <property type="entry name" value="RT_dom"/>
</dbReference>
<keyword evidence="4" id="KW-0597">Phosphoprotein</keyword>
<protein>
    <recommendedName>
        <fullName evidence="2">non-specific serine/threonine protein kinase</fullName>
        <ecNumber evidence="2">2.7.11.1</ecNumber>
    </recommendedName>
</protein>
<reference evidence="24" key="1">
    <citation type="submission" date="2023-07" db="EMBL/GenBank/DDBJ databases">
        <title>A chromosome-level genome assembly of Lolium multiflorum.</title>
        <authorList>
            <person name="Chen Y."/>
            <person name="Copetti D."/>
            <person name="Kolliker R."/>
            <person name="Studer B."/>
        </authorList>
    </citation>
    <scope>NUCLEOTIDE SEQUENCE</scope>
    <source>
        <strain evidence="24">02402/16</strain>
        <tissue evidence="24">Leaf</tissue>
    </source>
</reference>
<evidence type="ECO:0000256" key="18">
    <source>
        <dbReference type="ARBA" id="ARBA00048679"/>
    </source>
</evidence>
<evidence type="ECO:0000259" key="23">
    <source>
        <dbReference type="PROSITE" id="PS50878"/>
    </source>
</evidence>
<comment type="caution">
    <text evidence="24">The sequence shown here is derived from an EMBL/GenBank/DDBJ whole genome shotgun (WGS) entry which is preliminary data.</text>
</comment>
<keyword evidence="14 21" id="KW-0472">Membrane</keyword>
<dbReference type="GO" id="GO:0004674">
    <property type="term" value="F:protein serine/threonine kinase activity"/>
    <property type="evidence" value="ECO:0007669"/>
    <property type="project" value="UniProtKB-KW"/>
</dbReference>
<evidence type="ECO:0000256" key="12">
    <source>
        <dbReference type="ARBA" id="ARBA00022840"/>
    </source>
</evidence>
<evidence type="ECO:0000256" key="9">
    <source>
        <dbReference type="ARBA" id="ARBA00022737"/>
    </source>
</evidence>
<evidence type="ECO:0000256" key="7">
    <source>
        <dbReference type="ARBA" id="ARBA00022692"/>
    </source>
</evidence>
<keyword evidence="15" id="KW-0675">Receptor</keyword>
<evidence type="ECO:0000256" key="11">
    <source>
        <dbReference type="ARBA" id="ARBA00022777"/>
    </source>
</evidence>
<comment type="catalytic activity">
    <reaction evidence="18">
        <text>L-seryl-[protein] + ATP = O-phospho-L-seryl-[protein] + ADP + H(+)</text>
        <dbReference type="Rhea" id="RHEA:17989"/>
        <dbReference type="Rhea" id="RHEA-COMP:9863"/>
        <dbReference type="Rhea" id="RHEA-COMP:11604"/>
        <dbReference type="ChEBI" id="CHEBI:15378"/>
        <dbReference type="ChEBI" id="CHEBI:29999"/>
        <dbReference type="ChEBI" id="CHEBI:30616"/>
        <dbReference type="ChEBI" id="CHEBI:83421"/>
        <dbReference type="ChEBI" id="CHEBI:456216"/>
        <dbReference type="EC" id="2.7.11.1"/>
    </reaction>
</comment>
<evidence type="ECO:0000256" key="21">
    <source>
        <dbReference type="SAM" id="Phobius"/>
    </source>
</evidence>
<dbReference type="InterPro" id="IPR000719">
    <property type="entry name" value="Prot_kinase_dom"/>
</dbReference>
<proteinExistence type="predicted"/>
<keyword evidence="7 21" id="KW-0812">Transmembrane</keyword>
<feature type="region of interest" description="Disordered" evidence="20">
    <location>
        <begin position="743"/>
        <end position="763"/>
    </location>
</feature>
<evidence type="ECO:0000256" key="5">
    <source>
        <dbReference type="ARBA" id="ARBA00022614"/>
    </source>
</evidence>
<dbReference type="PROSITE" id="PS50878">
    <property type="entry name" value="RT_POL"/>
    <property type="match status" value="1"/>
</dbReference>
<sequence>MLYNLRNLNLSYNSLTGRVWYTSIPAAVTILSLDHNMALCGESQYNLTPCESPKVGSKQESIKRPNLMLLLAFVTPFSFGCLIIASIVVVRRRTKSIKSSSKIKSGNIFSIWNFDGKIAFEDIISAIEDFDEKYCIGVGGYGSVFKVELDSGVIFAVKLLHLMEEYSDEGTFHAEIEVLTKIRHRCIVKLYGFCSHSHCKFLVYDLIERGSLSSILHEQELAKELDWPRRVAVVRDVAQALSYLHHDCDDPIVHRDIKSSNILLDLDYKAYVSDFGMARKIKNGYSSWSTIFAGTCGYIAPELSSTMVLTEKCDVYSFGVVALKVVMGKHPGDLLLPFFCRTEQPAKLKDVLDQRIASPSSIDEEKAVILVALLAFACLQVNPKARPTMQQPANSTLTLSEEYTQDIPQLTQEENNILVAEFTEKEVKDAIFQMELNKSPGPDGFPAEFYQTFWEVIKDDLMSMFKQLHSGELQLFKLNFGVITLLPKKENAIQIQQYRPICLLNVSFKIFTKVATIRANTVAEKVISPTQSAFMPGRHILEGVVVLHETIHELHRKKMDGVIFKIDFEKAYDKVKWPFLQQVMRMKGFDPKWCHLIKQFVMGGSVGIKVNDDIGHYFQTMKGLRQGDPLSPMLFNIIADMLAILIARAKEDGQIGGLIPHLVDGGISILQYADDTILFLEHDFEKALNMKLILRFFEELSGLKINFHKRMGGYAEGQAIRRRPKVGAVGVWPGQASLPFQHSAKRGRRRPLRRGQPSAYLWP</sequence>
<dbReference type="PANTHER" id="PTHR48005:SF16">
    <property type="entry name" value="MDIS1-INTERACTING RECEPTOR LIKE KINASE 2-LIKE ISOFORM X1"/>
    <property type="match status" value="1"/>
</dbReference>
<evidence type="ECO:0000256" key="17">
    <source>
        <dbReference type="ARBA" id="ARBA00047899"/>
    </source>
</evidence>
<keyword evidence="11" id="KW-0418">Kinase</keyword>
<evidence type="ECO:0000256" key="8">
    <source>
        <dbReference type="ARBA" id="ARBA00022729"/>
    </source>
</evidence>
<dbReference type="Pfam" id="PF00069">
    <property type="entry name" value="Pkinase"/>
    <property type="match status" value="1"/>
</dbReference>
<dbReference type="SUPFAM" id="SSF56112">
    <property type="entry name" value="Protein kinase-like (PK-like)"/>
    <property type="match status" value="1"/>
</dbReference>
<name>A0AAD8TSP9_LOLMU</name>
<dbReference type="AlphaFoldDB" id="A0AAD8TSP9"/>
<evidence type="ECO:0000256" key="13">
    <source>
        <dbReference type="ARBA" id="ARBA00022989"/>
    </source>
</evidence>
<evidence type="ECO:0000256" key="4">
    <source>
        <dbReference type="ARBA" id="ARBA00022553"/>
    </source>
</evidence>
<evidence type="ECO:0000259" key="22">
    <source>
        <dbReference type="PROSITE" id="PS50011"/>
    </source>
</evidence>
<feature type="transmembrane region" description="Helical" evidence="21">
    <location>
        <begin position="67"/>
        <end position="90"/>
    </location>
</feature>
<feature type="domain" description="Reverse transcriptase" evidence="23">
    <location>
        <begin position="467"/>
        <end position="737"/>
    </location>
</feature>
<keyword evidence="10 19" id="KW-0547">Nucleotide-binding</keyword>
<evidence type="ECO:0000256" key="19">
    <source>
        <dbReference type="PROSITE-ProRule" id="PRU10141"/>
    </source>
</evidence>
<dbReference type="InterPro" id="IPR051420">
    <property type="entry name" value="Ser_Thr_Kinases_DiverseReg"/>
</dbReference>
<dbReference type="Gene3D" id="1.10.510.10">
    <property type="entry name" value="Transferase(Phosphotransferase) domain 1"/>
    <property type="match status" value="1"/>
</dbReference>
<organism evidence="24 25">
    <name type="scientific">Lolium multiflorum</name>
    <name type="common">Italian ryegrass</name>
    <name type="synonym">Lolium perenne subsp. multiflorum</name>
    <dbReference type="NCBI Taxonomy" id="4521"/>
    <lineage>
        <taxon>Eukaryota</taxon>
        <taxon>Viridiplantae</taxon>
        <taxon>Streptophyta</taxon>
        <taxon>Embryophyta</taxon>
        <taxon>Tracheophyta</taxon>
        <taxon>Spermatophyta</taxon>
        <taxon>Magnoliopsida</taxon>
        <taxon>Liliopsida</taxon>
        <taxon>Poales</taxon>
        <taxon>Poaceae</taxon>
        <taxon>BOP clade</taxon>
        <taxon>Pooideae</taxon>
        <taxon>Poodae</taxon>
        <taxon>Poeae</taxon>
        <taxon>Poeae Chloroplast Group 2 (Poeae type)</taxon>
        <taxon>Loliodinae</taxon>
        <taxon>Loliinae</taxon>
        <taxon>Lolium</taxon>
    </lineage>
</organism>
<keyword evidence="13 21" id="KW-1133">Transmembrane helix</keyword>
<dbReference type="InterPro" id="IPR008271">
    <property type="entry name" value="Ser/Thr_kinase_AS"/>
</dbReference>
<dbReference type="EMBL" id="JAUUTY010000001">
    <property type="protein sequence ID" value="KAK1692257.1"/>
    <property type="molecule type" value="Genomic_DNA"/>
</dbReference>
<dbReference type="InterPro" id="IPR017441">
    <property type="entry name" value="Protein_kinase_ATP_BS"/>
</dbReference>
<comment type="catalytic activity">
    <reaction evidence="17">
        <text>L-threonyl-[protein] + ATP = O-phospho-L-threonyl-[protein] + ADP + H(+)</text>
        <dbReference type="Rhea" id="RHEA:46608"/>
        <dbReference type="Rhea" id="RHEA-COMP:11060"/>
        <dbReference type="Rhea" id="RHEA-COMP:11605"/>
        <dbReference type="ChEBI" id="CHEBI:15378"/>
        <dbReference type="ChEBI" id="CHEBI:30013"/>
        <dbReference type="ChEBI" id="CHEBI:30616"/>
        <dbReference type="ChEBI" id="CHEBI:61977"/>
        <dbReference type="ChEBI" id="CHEBI:456216"/>
        <dbReference type="EC" id="2.7.11.1"/>
    </reaction>
</comment>
<dbReference type="Proteomes" id="UP001231189">
    <property type="component" value="Unassembled WGS sequence"/>
</dbReference>
<dbReference type="FunFam" id="3.30.200.20:FF:000309">
    <property type="entry name" value="Leucine-rich repeat receptor protein kinase MSP1"/>
    <property type="match status" value="1"/>
</dbReference>
<evidence type="ECO:0000256" key="1">
    <source>
        <dbReference type="ARBA" id="ARBA00004479"/>
    </source>
</evidence>
<feature type="domain" description="Protein kinase" evidence="22">
    <location>
        <begin position="130"/>
        <end position="404"/>
    </location>
</feature>
<keyword evidence="9" id="KW-0677">Repeat</keyword>
<evidence type="ECO:0000256" key="16">
    <source>
        <dbReference type="ARBA" id="ARBA00023180"/>
    </source>
</evidence>
<evidence type="ECO:0000256" key="3">
    <source>
        <dbReference type="ARBA" id="ARBA00022527"/>
    </source>
</evidence>
<dbReference type="PROSITE" id="PS00108">
    <property type="entry name" value="PROTEIN_KINASE_ST"/>
    <property type="match status" value="1"/>
</dbReference>
<evidence type="ECO:0000313" key="25">
    <source>
        <dbReference type="Proteomes" id="UP001231189"/>
    </source>
</evidence>
<dbReference type="FunFam" id="1.10.510.10:FF:000479">
    <property type="entry name" value="Leucine-rich repeat receptor-like protein kinase"/>
    <property type="match status" value="1"/>
</dbReference>
<keyword evidence="5" id="KW-0433">Leucine-rich repeat</keyword>
<dbReference type="Gene3D" id="3.30.200.20">
    <property type="entry name" value="Phosphorylase Kinase, domain 1"/>
    <property type="match status" value="1"/>
</dbReference>
<evidence type="ECO:0000256" key="2">
    <source>
        <dbReference type="ARBA" id="ARBA00012513"/>
    </source>
</evidence>
<dbReference type="CDD" id="cd01650">
    <property type="entry name" value="RT_nLTR_like"/>
    <property type="match status" value="1"/>
</dbReference>
<dbReference type="SUPFAM" id="SSF56672">
    <property type="entry name" value="DNA/RNA polymerases"/>
    <property type="match status" value="1"/>
</dbReference>
<keyword evidence="12 19" id="KW-0067">ATP-binding</keyword>
<dbReference type="InterPro" id="IPR043502">
    <property type="entry name" value="DNA/RNA_pol_sf"/>
</dbReference>
<dbReference type="SMART" id="SM00220">
    <property type="entry name" value="S_TKc"/>
    <property type="match status" value="1"/>
</dbReference>
<evidence type="ECO:0000256" key="10">
    <source>
        <dbReference type="ARBA" id="ARBA00022741"/>
    </source>
</evidence>
<dbReference type="GO" id="GO:0005524">
    <property type="term" value="F:ATP binding"/>
    <property type="evidence" value="ECO:0007669"/>
    <property type="project" value="UniProtKB-UniRule"/>
</dbReference>
<evidence type="ECO:0000256" key="20">
    <source>
        <dbReference type="SAM" id="MobiDB-lite"/>
    </source>
</evidence>
<keyword evidence="16" id="KW-0325">Glycoprotein</keyword>
<evidence type="ECO:0000256" key="6">
    <source>
        <dbReference type="ARBA" id="ARBA00022679"/>
    </source>
</evidence>
<accession>A0AAD8TSP9</accession>
<dbReference type="GO" id="GO:0016020">
    <property type="term" value="C:membrane"/>
    <property type="evidence" value="ECO:0007669"/>
    <property type="project" value="UniProtKB-SubCell"/>
</dbReference>
<dbReference type="EC" id="2.7.11.1" evidence="2"/>
<dbReference type="Pfam" id="PF00078">
    <property type="entry name" value="RVT_1"/>
    <property type="match status" value="1"/>
</dbReference>
<dbReference type="PANTHER" id="PTHR48005">
    <property type="entry name" value="LEUCINE RICH REPEAT KINASE 2"/>
    <property type="match status" value="1"/>
</dbReference>
<feature type="compositionally biased region" description="Basic residues" evidence="20">
    <location>
        <begin position="743"/>
        <end position="753"/>
    </location>
</feature>
<keyword evidence="3" id="KW-0723">Serine/threonine-protein kinase</keyword>
<keyword evidence="25" id="KW-1185">Reference proteome</keyword>
<dbReference type="PROSITE" id="PS00107">
    <property type="entry name" value="PROTEIN_KINASE_ATP"/>
    <property type="match status" value="1"/>
</dbReference>
<dbReference type="PROSITE" id="PS50011">
    <property type="entry name" value="PROTEIN_KINASE_DOM"/>
    <property type="match status" value="1"/>
</dbReference>
<gene>
    <name evidence="24" type="ORF">QYE76_008954</name>
</gene>
<keyword evidence="8" id="KW-0732">Signal</keyword>
<dbReference type="InterPro" id="IPR011009">
    <property type="entry name" value="Kinase-like_dom_sf"/>
</dbReference>
<evidence type="ECO:0000256" key="15">
    <source>
        <dbReference type="ARBA" id="ARBA00023170"/>
    </source>
</evidence>
<keyword evidence="6" id="KW-0808">Transferase</keyword>
<evidence type="ECO:0000313" key="24">
    <source>
        <dbReference type="EMBL" id="KAK1692257.1"/>
    </source>
</evidence>
<evidence type="ECO:0000256" key="14">
    <source>
        <dbReference type="ARBA" id="ARBA00023136"/>
    </source>
</evidence>